<dbReference type="GO" id="GO:0015937">
    <property type="term" value="P:coenzyme A biosynthetic process"/>
    <property type="evidence" value="ECO:0007669"/>
    <property type="project" value="UniProtKB-UniRule"/>
</dbReference>
<name>A0A2A5AYR5_9GAMM</name>
<dbReference type="EMBL" id="NVVJ01000026">
    <property type="protein sequence ID" value="PCJ24444.1"/>
    <property type="molecule type" value="Genomic_DNA"/>
</dbReference>
<keyword evidence="2 5" id="KW-0547">Nucleotide-binding</keyword>
<dbReference type="GO" id="GO:0005737">
    <property type="term" value="C:cytoplasm"/>
    <property type="evidence" value="ECO:0007669"/>
    <property type="project" value="UniProtKB-SubCell"/>
</dbReference>
<dbReference type="UniPathway" id="UPA00241">
    <property type="reaction ID" value="UER00356"/>
</dbReference>
<accession>A0A2A5AYR5</accession>
<dbReference type="InterPro" id="IPR001977">
    <property type="entry name" value="Depp_CoAkinase"/>
</dbReference>
<dbReference type="Proteomes" id="UP000218327">
    <property type="component" value="Unassembled WGS sequence"/>
</dbReference>
<dbReference type="PANTHER" id="PTHR10695:SF46">
    <property type="entry name" value="BIFUNCTIONAL COENZYME A SYNTHASE-RELATED"/>
    <property type="match status" value="1"/>
</dbReference>
<sequence length="206" mass="22943">MAEQKSSTYVVGLTGGIGSGKSTVAAIFQSYGIDVINADSLSREVVVPGSPALEKIAEHFGADIISTDGELDRQRLRQIIFSDNTQKTWLEKLLHPLISELMKNRLENASSTYCILESPLLLETKQHELVNRVLVIDVSEQTQLQRTLKRDQSDSETVQSIIKSQISRELRLQKADDILANEADPQTLHNEVDSLHKQYLTLAKSS</sequence>
<evidence type="ECO:0000256" key="2">
    <source>
        <dbReference type="ARBA" id="ARBA00022741"/>
    </source>
</evidence>
<comment type="caution">
    <text evidence="7">The sequence shown here is derived from an EMBL/GenBank/DDBJ whole genome shotgun (WGS) entry which is preliminary data.</text>
</comment>
<keyword evidence="3 5" id="KW-0067">ATP-binding</keyword>
<dbReference type="GO" id="GO:0005524">
    <property type="term" value="F:ATP binding"/>
    <property type="evidence" value="ECO:0007669"/>
    <property type="project" value="UniProtKB-UniRule"/>
</dbReference>
<comment type="similarity">
    <text evidence="1 5">Belongs to the CoaE family.</text>
</comment>
<organism evidence="7 8">
    <name type="scientific">SAR86 cluster bacterium</name>
    <dbReference type="NCBI Taxonomy" id="2030880"/>
    <lineage>
        <taxon>Bacteria</taxon>
        <taxon>Pseudomonadati</taxon>
        <taxon>Pseudomonadota</taxon>
        <taxon>Gammaproteobacteria</taxon>
        <taxon>SAR86 cluster</taxon>
    </lineage>
</organism>
<evidence type="ECO:0000256" key="6">
    <source>
        <dbReference type="NCBIfam" id="TIGR00152"/>
    </source>
</evidence>
<comment type="pathway">
    <text evidence="5">Cofactor biosynthesis; coenzyme A biosynthesis; CoA from (R)-pantothenate: step 5/5.</text>
</comment>
<evidence type="ECO:0000256" key="5">
    <source>
        <dbReference type="HAMAP-Rule" id="MF_00376"/>
    </source>
</evidence>
<feature type="binding site" evidence="5">
    <location>
        <begin position="18"/>
        <end position="23"/>
    </location>
    <ligand>
        <name>ATP</name>
        <dbReference type="ChEBI" id="CHEBI:30616"/>
    </ligand>
</feature>
<evidence type="ECO:0000313" key="8">
    <source>
        <dbReference type="Proteomes" id="UP000218327"/>
    </source>
</evidence>
<evidence type="ECO:0000313" key="7">
    <source>
        <dbReference type="EMBL" id="PCJ24444.1"/>
    </source>
</evidence>
<protein>
    <recommendedName>
        <fullName evidence="5 6">Dephospho-CoA kinase</fullName>
        <ecNumber evidence="5 6">2.7.1.24</ecNumber>
    </recommendedName>
    <alternativeName>
        <fullName evidence="5">Dephosphocoenzyme A kinase</fullName>
    </alternativeName>
</protein>
<dbReference type="Gene3D" id="3.40.50.300">
    <property type="entry name" value="P-loop containing nucleotide triphosphate hydrolases"/>
    <property type="match status" value="1"/>
</dbReference>
<evidence type="ECO:0000256" key="1">
    <source>
        <dbReference type="ARBA" id="ARBA00009018"/>
    </source>
</evidence>
<dbReference type="SUPFAM" id="SSF52540">
    <property type="entry name" value="P-loop containing nucleoside triphosphate hydrolases"/>
    <property type="match status" value="1"/>
</dbReference>
<dbReference type="GO" id="GO:0004140">
    <property type="term" value="F:dephospho-CoA kinase activity"/>
    <property type="evidence" value="ECO:0007669"/>
    <property type="project" value="UniProtKB-UniRule"/>
</dbReference>
<gene>
    <name evidence="5" type="primary">coaE</name>
    <name evidence="7" type="ORF">COA96_09350</name>
</gene>
<proteinExistence type="inferred from homology"/>
<keyword evidence="5" id="KW-0963">Cytoplasm</keyword>
<dbReference type="Pfam" id="PF01121">
    <property type="entry name" value="CoaE"/>
    <property type="match status" value="1"/>
</dbReference>
<comment type="subcellular location">
    <subcellularLocation>
        <location evidence="5">Cytoplasm</location>
    </subcellularLocation>
</comment>
<keyword evidence="5 7" id="KW-0418">Kinase</keyword>
<evidence type="ECO:0000256" key="3">
    <source>
        <dbReference type="ARBA" id="ARBA00022840"/>
    </source>
</evidence>
<comment type="catalytic activity">
    <reaction evidence="5">
        <text>3'-dephospho-CoA + ATP = ADP + CoA + H(+)</text>
        <dbReference type="Rhea" id="RHEA:18245"/>
        <dbReference type="ChEBI" id="CHEBI:15378"/>
        <dbReference type="ChEBI" id="CHEBI:30616"/>
        <dbReference type="ChEBI" id="CHEBI:57287"/>
        <dbReference type="ChEBI" id="CHEBI:57328"/>
        <dbReference type="ChEBI" id="CHEBI:456216"/>
        <dbReference type="EC" id="2.7.1.24"/>
    </reaction>
</comment>
<dbReference type="PROSITE" id="PS51219">
    <property type="entry name" value="DPCK"/>
    <property type="match status" value="1"/>
</dbReference>
<keyword evidence="5" id="KW-0808">Transferase</keyword>
<dbReference type="AlphaFoldDB" id="A0A2A5AYR5"/>
<dbReference type="CDD" id="cd02022">
    <property type="entry name" value="DPCK"/>
    <property type="match status" value="1"/>
</dbReference>
<dbReference type="NCBIfam" id="TIGR00152">
    <property type="entry name" value="dephospho-CoA kinase"/>
    <property type="match status" value="1"/>
</dbReference>
<reference evidence="8" key="1">
    <citation type="submission" date="2017-08" db="EMBL/GenBank/DDBJ databases">
        <title>A dynamic microbial community with high functional redundancy inhabits the cold, oxic subseafloor aquifer.</title>
        <authorList>
            <person name="Tully B.J."/>
            <person name="Wheat C.G."/>
            <person name="Glazer B.T."/>
            <person name="Huber J.A."/>
        </authorList>
    </citation>
    <scope>NUCLEOTIDE SEQUENCE [LARGE SCALE GENOMIC DNA]</scope>
</reference>
<dbReference type="HAMAP" id="MF_00376">
    <property type="entry name" value="Dephospho_CoA_kinase"/>
    <property type="match status" value="1"/>
</dbReference>
<comment type="function">
    <text evidence="5">Catalyzes the phosphorylation of the 3'-hydroxyl group of dephosphocoenzyme A to form coenzyme A.</text>
</comment>
<dbReference type="PANTHER" id="PTHR10695">
    <property type="entry name" value="DEPHOSPHO-COA KINASE-RELATED"/>
    <property type="match status" value="1"/>
</dbReference>
<dbReference type="EC" id="2.7.1.24" evidence="5 6"/>
<dbReference type="InterPro" id="IPR027417">
    <property type="entry name" value="P-loop_NTPase"/>
</dbReference>
<evidence type="ECO:0000256" key="4">
    <source>
        <dbReference type="ARBA" id="ARBA00022993"/>
    </source>
</evidence>
<keyword evidence="4 5" id="KW-0173">Coenzyme A biosynthesis</keyword>